<evidence type="ECO:0000313" key="2">
    <source>
        <dbReference type="EMBL" id="MCW1925836.1"/>
    </source>
</evidence>
<evidence type="ECO:0008006" key="4">
    <source>
        <dbReference type="Google" id="ProtNLM"/>
    </source>
</evidence>
<name>A0ABT3GQM9_9BACT</name>
<protein>
    <recommendedName>
        <fullName evidence="4">Glycine zipper domain-containing protein</fullName>
    </recommendedName>
</protein>
<feature type="compositionally biased region" description="Basic and acidic residues" evidence="1">
    <location>
        <begin position="10"/>
        <end position="19"/>
    </location>
</feature>
<organism evidence="2 3">
    <name type="scientific">Luteolibacter arcticus</name>
    <dbReference type="NCBI Taxonomy" id="1581411"/>
    <lineage>
        <taxon>Bacteria</taxon>
        <taxon>Pseudomonadati</taxon>
        <taxon>Verrucomicrobiota</taxon>
        <taxon>Verrucomicrobiia</taxon>
        <taxon>Verrucomicrobiales</taxon>
        <taxon>Verrucomicrobiaceae</taxon>
        <taxon>Luteolibacter</taxon>
    </lineage>
</organism>
<evidence type="ECO:0000313" key="3">
    <source>
        <dbReference type="Proteomes" id="UP001320876"/>
    </source>
</evidence>
<dbReference type="RefSeq" id="WP_264489944.1">
    <property type="nucleotide sequence ID" value="NZ_JAPDDT010000018.1"/>
</dbReference>
<keyword evidence="3" id="KW-1185">Reference proteome</keyword>
<dbReference type="Proteomes" id="UP001320876">
    <property type="component" value="Unassembled WGS sequence"/>
</dbReference>
<comment type="caution">
    <text evidence="2">The sequence shown here is derived from an EMBL/GenBank/DDBJ whole genome shotgun (WGS) entry which is preliminary data.</text>
</comment>
<evidence type="ECO:0000256" key="1">
    <source>
        <dbReference type="SAM" id="MobiDB-lite"/>
    </source>
</evidence>
<reference evidence="2 3" key="1">
    <citation type="submission" date="2022-10" db="EMBL/GenBank/DDBJ databases">
        <title>Luteolibacter arcticus strain CCTCC AB 2014275, whole genome shotgun sequencing project.</title>
        <authorList>
            <person name="Zhao G."/>
            <person name="Shen L."/>
        </authorList>
    </citation>
    <scope>NUCLEOTIDE SEQUENCE [LARGE SCALE GENOMIC DNA]</scope>
    <source>
        <strain evidence="2 3">CCTCC AB 2014275</strain>
    </source>
</reference>
<gene>
    <name evidence="2" type="ORF">OKA05_24975</name>
</gene>
<proteinExistence type="predicted"/>
<dbReference type="EMBL" id="JAPDDT010000018">
    <property type="protein sequence ID" value="MCW1925836.1"/>
    <property type="molecule type" value="Genomic_DNA"/>
</dbReference>
<accession>A0ABT3GQM9</accession>
<sequence length="169" mass="18053">MTDPTPPPHEALKDRHLNRDPLTGEPGSHPVGTGIGAAGGAAAGAAMGAIGGPVGVAIGGVVGAIAGGLAGKRVAENIDPTIEEDYWRENFKREPYYEDDKDFADYGPAYQMSVDRYRPDSSFEESEPLMAGEWDAARRESKLHWLQARAAAKAAWDRLHQGSAVRPDT</sequence>
<feature type="region of interest" description="Disordered" evidence="1">
    <location>
        <begin position="1"/>
        <end position="38"/>
    </location>
</feature>